<feature type="coiled-coil region" evidence="3">
    <location>
        <begin position="25"/>
        <end position="95"/>
    </location>
</feature>
<dbReference type="GO" id="GO:0004860">
    <property type="term" value="F:protein kinase inhibitor activity"/>
    <property type="evidence" value="ECO:0007669"/>
    <property type="project" value="TreeGrafter"/>
</dbReference>
<dbReference type="AlphaFoldDB" id="A0A9Q0YJD9"/>
<evidence type="ECO:0000313" key="6">
    <source>
        <dbReference type="Proteomes" id="UP001152320"/>
    </source>
</evidence>
<comment type="caution">
    <text evidence="5">The sequence shown here is derived from an EMBL/GenBank/DDBJ whole genome shotgun (WGS) entry which is preliminary data.</text>
</comment>
<reference evidence="5" key="1">
    <citation type="submission" date="2021-10" db="EMBL/GenBank/DDBJ databases">
        <title>Tropical sea cucumber genome reveals ecological adaptation and Cuvierian tubules defense mechanism.</title>
        <authorList>
            <person name="Chen T."/>
        </authorList>
    </citation>
    <scope>NUCLEOTIDE SEQUENCE</scope>
    <source>
        <strain evidence="5">Nanhai2018</strain>
        <tissue evidence="5">Muscle</tissue>
    </source>
</reference>
<dbReference type="PANTHER" id="PTHR19423:SF1">
    <property type="entry name" value="SH3 DOMAIN-BINDING PROTEIN 5"/>
    <property type="match status" value="1"/>
</dbReference>
<feature type="region of interest" description="Disordered" evidence="4">
    <location>
        <begin position="158"/>
        <end position="178"/>
    </location>
</feature>
<keyword evidence="2 3" id="KW-0175">Coiled coil</keyword>
<accession>A0A9Q0YJD9</accession>
<evidence type="ECO:0000313" key="5">
    <source>
        <dbReference type="EMBL" id="KAJ8021357.1"/>
    </source>
</evidence>
<name>A0A9Q0YJD9_HOLLE</name>
<gene>
    <name evidence="5" type="ORF">HOLleu_38529</name>
</gene>
<dbReference type="Proteomes" id="UP001152320">
    <property type="component" value="Chromosome 21"/>
</dbReference>
<protein>
    <submittedName>
        <fullName evidence="5">SH3 domain-binding protein 5-like</fullName>
    </submittedName>
</protein>
<dbReference type="PANTHER" id="PTHR19423">
    <property type="entry name" value="SH3 DOMAIN-BINDING PROTEIN 5"/>
    <property type="match status" value="1"/>
</dbReference>
<evidence type="ECO:0000256" key="1">
    <source>
        <dbReference type="ARBA" id="ARBA00007796"/>
    </source>
</evidence>
<sequence length="289" mass="33136">MESGSPELMQKIEILDDKEESARLLVIAKSLLDKVRKEVDQIEGEVLVDSRGFRPERLVRLNEATIKLDKSTEEMIKCEEKLRSLDKKHHEIKQNLSRLHHHQKNNIKRATEYFECCAELDCTLQCWKTKVDVVQINICEAKEKYKTAMKNLEEISNSVHQTRGSQSKEHGTDESNNNLGYEEIDAKLHPTSIQLLNIPPVDSVKDRYPSLRRESRGQSLILYPDYNPPDKTSVCLDEEGYSHLSRDLQAILDRFLTPGELEGLEGGLDLESNDGLQVPEQDGEKKEIQ</sequence>
<proteinExistence type="inferred from homology"/>
<keyword evidence="6" id="KW-1185">Reference proteome</keyword>
<feature type="region of interest" description="Disordered" evidence="4">
    <location>
        <begin position="265"/>
        <end position="289"/>
    </location>
</feature>
<dbReference type="GO" id="GO:0005737">
    <property type="term" value="C:cytoplasm"/>
    <property type="evidence" value="ECO:0007669"/>
    <property type="project" value="TreeGrafter"/>
</dbReference>
<dbReference type="Pfam" id="PF05276">
    <property type="entry name" value="SH3BP5"/>
    <property type="match status" value="1"/>
</dbReference>
<dbReference type="InterPro" id="IPR007940">
    <property type="entry name" value="SH3BP5"/>
</dbReference>
<organism evidence="5 6">
    <name type="scientific">Holothuria leucospilota</name>
    <name type="common">Black long sea cucumber</name>
    <name type="synonym">Mertensiothuria leucospilota</name>
    <dbReference type="NCBI Taxonomy" id="206669"/>
    <lineage>
        <taxon>Eukaryota</taxon>
        <taxon>Metazoa</taxon>
        <taxon>Echinodermata</taxon>
        <taxon>Eleutherozoa</taxon>
        <taxon>Echinozoa</taxon>
        <taxon>Holothuroidea</taxon>
        <taxon>Aspidochirotacea</taxon>
        <taxon>Aspidochirotida</taxon>
        <taxon>Holothuriidae</taxon>
        <taxon>Holothuria</taxon>
    </lineage>
</organism>
<dbReference type="GO" id="GO:0035556">
    <property type="term" value="P:intracellular signal transduction"/>
    <property type="evidence" value="ECO:0007669"/>
    <property type="project" value="InterPro"/>
</dbReference>
<evidence type="ECO:0000256" key="3">
    <source>
        <dbReference type="SAM" id="Coils"/>
    </source>
</evidence>
<dbReference type="EMBL" id="JAIZAY010000021">
    <property type="protein sequence ID" value="KAJ8021357.1"/>
    <property type="molecule type" value="Genomic_DNA"/>
</dbReference>
<evidence type="ECO:0000256" key="2">
    <source>
        <dbReference type="ARBA" id="ARBA00023054"/>
    </source>
</evidence>
<comment type="similarity">
    <text evidence="1">Belongs to the SH3BP5 family.</text>
</comment>
<evidence type="ECO:0000256" key="4">
    <source>
        <dbReference type="SAM" id="MobiDB-lite"/>
    </source>
</evidence>
<dbReference type="OrthoDB" id="446789at2759"/>